<protein>
    <recommendedName>
        <fullName evidence="11">Hexosyltransferase</fullName>
        <ecNumber evidence="11">2.4.1.-</ecNumber>
    </recommendedName>
</protein>
<dbReference type="GO" id="GO:0016757">
    <property type="term" value="F:glycosyltransferase activity"/>
    <property type="evidence" value="ECO:0007669"/>
    <property type="project" value="UniProtKB-KW"/>
</dbReference>
<proteinExistence type="inferred from homology"/>
<feature type="signal peptide" evidence="12">
    <location>
        <begin position="1"/>
        <end position="30"/>
    </location>
</feature>
<evidence type="ECO:0000256" key="3">
    <source>
        <dbReference type="ARBA" id="ARBA00022676"/>
    </source>
</evidence>
<evidence type="ECO:0000256" key="7">
    <source>
        <dbReference type="ARBA" id="ARBA00022989"/>
    </source>
</evidence>
<keyword evidence="7" id="KW-1133">Transmembrane helix</keyword>
<evidence type="ECO:0000256" key="6">
    <source>
        <dbReference type="ARBA" id="ARBA00022968"/>
    </source>
</evidence>
<dbReference type="EMBL" id="LRBV02000006">
    <property type="status" value="NOT_ANNOTATED_CDS"/>
    <property type="molecule type" value="Genomic_DNA"/>
</dbReference>
<keyword evidence="9" id="KW-0325">Glycoprotein</keyword>
<dbReference type="FunFam" id="3.90.550.10:FF:000024">
    <property type="entry name" value="Hexosyltransferase"/>
    <property type="match status" value="1"/>
</dbReference>
<dbReference type="InterPro" id="IPR050748">
    <property type="entry name" value="Glycosyltrans_8_dom-fam"/>
</dbReference>
<evidence type="ECO:0000313" key="13">
    <source>
        <dbReference type="EnsemblPlants" id="QL06p006127:mrna:CDS:2"/>
    </source>
</evidence>
<dbReference type="Gramene" id="QL06p006127:mrna">
    <property type="protein sequence ID" value="QL06p006127:mrna:CDS:2"/>
    <property type="gene ID" value="QL06p006127"/>
</dbReference>
<dbReference type="InterPro" id="IPR029044">
    <property type="entry name" value="Nucleotide-diphossugar_trans"/>
</dbReference>
<keyword evidence="14" id="KW-1185">Reference proteome</keyword>
<comment type="pathway">
    <text evidence="1">Glycan metabolism; pectin biosynthesis.</text>
</comment>
<evidence type="ECO:0000256" key="5">
    <source>
        <dbReference type="ARBA" id="ARBA00022692"/>
    </source>
</evidence>
<dbReference type="RefSeq" id="XP_030974765.1">
    <property type="nucleotide sequence ID" value="XM_031118905.1"/>
</dbReference>
<evidence type="ECO:0000256" key="9">
    <source>
        <dbReference type="ARBA" id="ARBA00023180"/>
    </source>
</evidence>
<dbReference type="PANTHER" id="PTHR13778:SF54">
    <property type="entry name" value="GALACTURONOSYLTRANSFERASE-LIKE 4-RELATED"/>
    <property type="match status" value="1"/>
</dbReference>
<dbReference type="FunCoup" id="A0A7N2LWC3">
    <property type="interactions" value="597"/>
</dbReference>
<evidence type="ECO:0000256" key="10">
    <source>
        <dbReference type="ARBA" id="ARBA00060399"/>
    </source>
</evidence>
<keyword evidence="5" id="KW-0812">Transmembrane</keyword>
<evidence type="ECO:0000256" key="1">
    <source>
        <dbReference type="ARBA" id="ARBA00004877"/>
    </source>
</evidence>
<dbReference type="AlphaFoldDB" id="A0A7N2LWC3"/>
<dbReference type="OMA" id="HWSGGHH"/>
<feature type="chain" id="PRO_5029742465" description="Hexosyltransferase" evidence="12">
    <location>
        <begin position="31"/>
        <end position="350"/>
    </location>
</feature>
<dbReference type="SUPFAM" id="SSF53448">
    <property type="entry name" value="Nucleotide-diphospho-sugar transferases"/>
    <property type="match status" value="1"/>
</dbReference>
<reference evidence="13 14" key="1">
    <citation type="journal article" date="2016" name="G3 (Bethesda)">
        <title>First Draft Assembly and Annotation of the Genome of a California Endemic Oak Quercus lobata Nee (Fagaceae).</title>
        <authorList>
            <person name="Sork V.L."/>
            <person name="Fitz-Gibbon S.T."/>
            <person name="Puiu D."/>
            <person name="Crepeau M."/>
            <person name="Gugger P.F."/>
            <person name="Sherman R."/>
            <person name="Stevens K."/>
            <person name="Langley C.H."/>
            <person name="Pellegrini M."/>
            <person name="Salzberg S.L."/>
        </authorList>
    </citation>
    <scope>NUCLEOTIDE SEQUENCE [LARGE SCALE GENOMIC DNA]</scope>
    <source>
        <strain evidence="13 14">cv. SW786</strain>
    </source>
</reference>
<comment type="subcellular location">
    <subcellularLocation>
        <location evidence="10">Endomembrane system</location>
        <topology evidence="10">Single-pass type II membrane protein</topology>
    </subcellularLocation>
</comment>
<evidence type="ECO:0000256" key="11">
    <source>
        <dbReference type="RuleBase" id="RU362027"/>
    </source>
</evidence>
<comment type="similarity">
    <text evidence="2 11">Belongs to the glycosyltransferase 8 family.</text>
</comment>
<dbReference type="GO" id="GO:0005794">
    <property type="term" value="C:Golgi apparatus"/>
    <property type="evidence" value="ECO:0007669"/>
    <property type="project" value="TreeGrafter"/>
</dbReference>
<evidence type="ECO:0000256" key="2">
    <source>
        <dbReference type="ARBA" id="ARBA00006351"/>
    </source>
</evidence>
<sequence length="350" mass="39920">MALRSSSSLPPLLFGLLSILLLYHTTTSLAIRVGIVIKPSPNLPVFREAPAFRNGDECGSEDQKHIHVAMTLDANYIRGTMAAVLSILQHSTCPENLSFYFLSAHSEANLFSAIKSTFPYLNFKIYRFDSNLVHGKISKSIRHALDQPLNYARIYLADIIPSNVGRVIYLDSDIVVVDDIAKLWDVDMEDKVVAAPEYCHANFTQYFTDAFWSDQEFSKTFHGRNPCYFNTGVMVMDVDKWRKGEYTQKVEEWMAVQKNKRIYHLGSLPPFLLVLAGNIKAVDHRWNQHGLGGDNFKGKCRNLHPGPISLLHWSGKGKPWLRLDSRKPCNVDHLWKPYDLYRSSKQSLEE</sequence>
<dbReference type="PANTHER" id="PTHR13778">
    <property type="entry name" value="GLYCOSYLTRANSFERASE 8 DOMAIN-CONTAINING PROTEIN"/>
    <property type="match status" value="1"/>
</dbReference>
<keyword evidence="6" id="KW-0735">Signal-anchor</keyword>
<evidence type="ECO:0000256" key="12">
    <source>
        <dbReference type="SAM" id="SignalP"/>
    </source>
</evidence>
<dbReference type="Gene3D" id="3.90.550.10">
    <property type="entry name" value="Spore Coat Polysaccharide Biosynthesis Protein SpsA, Chain A"/>
    <property type="match status" value="1"/>
</dbReference>
<dbReference type="GeneID" id="115994683"/>
<organism evidence="13 14">
    <name type="scientific">Quercus lobata</name>
    <name type="common">Valley oak</name>
    <dbReference type="NCBI Taxonomy" id="97700"/>
    <lineage>
        <taxon>Eukaryota</taxon>
        <taxon>Viridiplantae</taxon>
        <taxon>Streptophyta</taxon>
        <taxon>Embryophyta</taxon>
        <taxon>Tracheophyta</taxon>
        <taxon>Spermatophyta</taxon>
        <taxon>Magnoliopsida</taxon>
        <taxon>eudicotyledons</taxon>
        <taxon>Gunneridae</taxon>
        <taxon>Pentapetalae</taxon>
        <taxon>rosids</taxon>
        <taxon>fabids</taxon>
        <taxon>Fagales</taxon>
        <taxon>Fagaceae</taxon>
        <taxon>Quercus</taxon>
    </lineage>
</organism>
<reference evidence="13" key="2">
    <citation type="submission" date="2021-01" db="UniProtKB">
        <authorList>
            <consortium name="EnsemblPlants"/>
        </authorList>
    </citation>
    <scope>IDENTIFICATION</scope>
</reference>
<dbReference type="Pfam" id="PF01501">
    <property type="entry name" value="Glyco_transf_8"/>
    <property type="match status" value="1"/>
</dbReference>
<dbReference type="GO" id="GO:0090406">
    <property type="term" value="C:pollen tube"/>
    <property type="evidence" value="ECO:0007669"/>
    <property type="project" value="EnsemblPlants"/>
</dbReference>
<name>A0A7N2LWC3_QUELO</name>
<keyword evidence="12" id="KW-0732">Signal</keyword>
<evidence type="ECO:0000256" key="8">
    <source>
        <dbReference type="ARBA" id="ARBA00023136"/>
    </source>
</evidence>
<dbReference type="OrthoDB" id="411524at2759"/>
<dbReference type="InParanoid" id="A0A7N2LWC3"/>
<keyword evidence="3" id="KW-0328">Glycosyltransferase</keyword>
<dbReference type="EC" id="2.4.1.-" evidence="11"/>
<dbReference type="Proteomes" id="UP000594261">
    <property type="component" value="Chromosome 6"/>
</dbReference>
<keyword evidence="4" id="KW-0808">Transferase</keyword>
<dbReference type="KEGG" id="qlo:115994683"/>
<evidence type="ECO:0000313" key="14">
    <source>
        <dbReference type="Proteomes" id="UP000594261"/>
    </source>
</evidence>
<dbReference type="InterPro" id="IPR002495">
    <property type="entry name" value="Glyco_trans_8"/>
</dbReference>
<accession>A0A7N2LWC3</accession>
<evidence type="ECO:0000256" key="4">
    <source>
        <dbReference type="ARBA" id="ARBA00022679"/>
    </source>
</evidence>
<gene>
    <name evidence="13" type="primary">LOC115994683</name>
</gene>
<dbReference type="EnsemblPlants" id="QL06p006127:mrna">
    <property type="protein sequence ID" value="QL06p006127:mrna:CDS:2"/>
    <property type="gene ID" value="QL06p006127"/>
</dbReference>
<keyword evidence="8" id="KW-0472">Membrane</keyword>